<dbReference type="RefSeq" id="WP_214112915.1">
    <property type="nucleotide sequence ID" value="NZ_JAHCTB010000003.1"/>
</dbReference>
<evidence type="ECO:0000256" key="1">
    <source>
        <dbReference type="SAM" id="SignalP"/>
    </source>
</evidence>
<keyword evidence="1" id="KW-0732">Signal</keyword>
<gene>
    <name evidence="2" type="ORF">KIV10_07560</name>
</gene>
<organism evidence="2 3">
    <name type="scientific">Aequorivita echinoideorum</name>
    <dbReference type="NCBI Taxonomy" id="1549647"/>
    <lineage>
        <taxon>Bacteria</taxon>
        <taxon>Pseudomonadati</taxon>
        <taxon>Bacteroidota</taxon>
        <taxon>Flavobacteriia</taxon>
        <taxon>Flavobacteriales</taxon>
        <taxon>Flavobacteriaceae</taxon>
        <taxon>Aequorivita</taxon>
    </lineage>
</organism>
<name>A0ABS5S494_9FLAO</name>
<proteinExistence type="predicted"/>
<comment type="caution">
    <text evidence="2">The sequence shown here is derived from an EMBL/GenBank/DDBJ whole genome shotgun (WGS) entry which is preliminary data.</text>
</comment>
<feature type="chain" id="PRO_5047094512" description="YD repeat-containing protein" evidence="1">
    <location>
        <begin position="26"/>
        <end position="588"/>
    </location>
</feature>
<keyword evidence="3" id="KW-1185">Reference proteome</keyword>
<evidence type="ECO:0000313" key="3">
    <source>
        <dbReference type="Proteomes" id="UP001297092"/>
    </source>
</evidence>
<evidence type="ECO:0008006" key="4">
    <source>
        <dbReference type="Google" id="ProtNLM"/>
    </source>
</evidence>
<accession>A0ABS5S494</accession>
<dbReference type="EMBL" id="JAHCTB010000003">
    <property type="protein sequence ID" value="MBT0608033.1"/>
    <property type="molecule type" value="Genomic_DNA"/>
</dbReference>
<protein>
    <recommendedName>
        <fullName evidence="4">YD repeat-containing protein</fullName>
    </recommendedName>
</protein>
<feature type="signal peptide" evidence="1">
    <location>
        <begin position="1"/>
        <end position="25"/>
    </location>
</feature>
<dbReference type="Proteomes" id="UP001297092">
    <property type="component" value="Unassembled WGS sequence"/>
</dbReference>
<reference evidence="2 3" key="1">
    <citation type="submission" date="2021-05" db="EMBL/GenBank/DDBJ databases">
        <title>Aequorivita echinoideorum JCM 30378 genome.</title>
        <authorList>
            <person name="Zhang H."/>
            <person name="Li C."/>
        </authorList>
    </citation>
    <scope>NUCLEOTIDE SEQUENCE [LARGE SCALE GENOMIC DNA]</scope>
    <source>
        <strain evidence="2 3">JCM30378</strain>
    </source>
</reference>
<sequence>MWKSKKFKKTFIVLIVCLFHFSIQAQIIDVFQNKEYKVSSFVITKEANKDYVPGTFEILLEKNIQENESWKKIEAQLETIAIAKIEDEVAFFELHSKALKYQKQFEDWKRVQEGDDTSENYPPFFKDIEIRLISVLNNIGLYRIQFKFDGGNDMETISVDKYYLCDYSKNKISEIGKTHTLGQQKILAKLTLSKFLQYYLLQTQKIAIGNMESLEVLKKDLKNQAEFAKKLDYSEAQVYPYFTGIMVEFPKFSKSSEIFNNETFRLLLKGDEMKAVLALYPEFKSSFQTFLRPPSAKIMSVLNNDKKFDLERFRRAPKEMEMIGILNPPVATGNISSLNINNYQLFNDQRKFLGSKRMFLNKEGNVYRIEHRNDKKEIVGEEKYRYDQKNRLLEIISSEYRKNIQIYHYEKDRLDIKEFIEVEERREDFSQEIVELHIWQQHFAYHDNMRFSLQFSLIGDINQEGRSNTRSVANNEFCEYNYCSLANMNGRVLGIKHLKGEPIDVLTNEKNQPVESYFENDRYRYSFSYDAQDRIKTFTMFSSQILKKRMEFIYHLDILKPLTILETDISYSDSVVKAYEYEIQFVEE</sequence>
<evidence type="ECO:0000313" key="2">
    <source>
        <dbReference type="EMBL" id="MBT0608033.1"/>
    </source>
</evidence>